<evidence type="ECO:0000313" key="5">
    <source>
        <dbReference type="Proteomes" id="UP001162483"/>
    </source>
</evidence>
<reference evidence="4" key="1">
    <citation type="submission" date="2023-05" db="EMBL/GenBank/DDBJ databases">
        <authorList>
            <person name="Stuckert A."/>
        </authorList>
    </citation>
    <scope>NUCLEOTIDE SEQUENCE</scope>
</reference>
<evidence type="ECO:0000259" key="3">
    <source>
        <dbReference type="Pfam" id="PF04382"/>
    </source>
</evidence>
<dbReference type="InterPro" id="IPR007477">
    <property type="entry name" value="SAB_dom"/>
</dbReference>
<gene>
    <name evidence="4" type="ORF">SPARVUS_LOCUS11817832</name>
</gene>
<feature type="domain" description="SAB" evidence="3">
    <location>
        <begin position="8"/>
        <end position="50"/>
    </location>
</feature>
<keyword evidence="5" id="KW-1185">Reference proteome</keyword>
<feature type="region of interest" description="Disordered" evidence="1">
    <location>
        <begin position="78"/>
        <end position="97"/>
    </location>
</feature>
<feature type="transmembrane region" description="Helical" evidence="2">
    <location>
        <begin position="133"/>
        <end position="151"/>
    </location>
</feature>
<comment type="caution">
    <text evidence="4">The sequence shown here is derived from an EMBL/GenBank/DDBJ whole genome shotgun (WGS) entry which is preliminary data.</text>
</comment>
<proteinExistence type="predicted"/>
<dbReference type="EMBL" id="CATNWA010016733">
    <property type="protein sequence ID" value="CAI9595004.1"/>
    <property type="molecule type" value="Genomic_DNA"/>
</dbReference>
<name>A0ABN9FDA5_9NEOB</name>
<accession>A0ABN9FDA5</accession>
<keyword evidence="2" id="KW-1133">Transmembrane helix</keyword>
<evidence type="ECO:0000256" key="1">
    <source>
        <dbReference type="SAM" id="MobiDB-lite"/>
    </source>
</evidence>
<protein>
    <recommendedName>
        <fullName evidence="3">SAB domain-containing protein</fullName>
    </recommendedName>
</protein>
<dbReference type="Proteomes" id="UP001162483">
    <property type="component" value="Unassembled WGS sequence"/>
</dbReference>
<organism evidence="4 5">
    <name type="scientific">Staurois parvus</name>
    <dbReference type="NCBI Taxonomy" id="386267"/>
    <lineage>
        <taxon>Eukaryota</taxon>
        <taxon>Metazoa</taxon>
        <taxon>Chordata</taxon>
        <taxon>Craniata</taxon>
        <taxon>Vertebrata</taxon>
        <taxon>Euteleostomi</taxon>
        <taxon>Amphibia</taxon>
        <taxon>Batrachia</taxon>
        <taxon>Anura</taxon>
        <taxon>Neobatrachia</taxon>
        <taxon>Ranoidea</taxon>
        <taxon>Ranidae</taxon>
        <taxon>Staurois</taxon>
    </lineage>
</organism>
<dbReference type="Pfam" id="PF04382">
    <property type="entry name" value="SAB"/>
    <property type="match status" value="1"/>
</dbReference>
<evidence type="ECO:0000256" key="2">
    <source>
        <dbReference type="SAM" id="Phobius"/>
    </source>
</evidence>
<keyword evidence="2" id="KW-0472">Membrane</keyword>
<evidence type="ECO:0000313" key="4">
    <source>
        <dbReference type="EMBL" id="CAI9595004.1"/>
    </source>
</evidence>
<keyword evidence="2" id="KW-0812">Transmembrane</keyword>
<sequence length="153" mass="17511">MRKDLETRTQEEIIKHHASIRELKKSFMESVPAPRPSEWDKRLSTHSPFRTLSFNGQVQTGTDGVKRALVLPTERKVCGSETQGEAPGQGEDLVKPSGKDHRVILPKVSIPMPEEKSMEKCRLHLLLLPNPRLPFLMSFLIFLAVTLWWLLFL</sequence>